<dbReference type="Pfam" id="PF16468">
    <property type="entry name" value="DUF5049"/>
    <property type="match status" value="1"/>
</dbReference>
<accession>A0A926ELA0</accession>
<proteinExistence type="predicted"/>
<dbReference type="RefSeq" id="WP_249333025.1">
    <property type="nucleotide sequence ID" value="NZ_JACRSY010000017.1"/>
</dbReference>
<dbReference type="EMBL" id="JACRSY010000017">
    <property type="protein sequence ID" value="MBC8580157.1"/>
    <property type="molecule type" value="Genomic_DNA"/>
</dbReference>
<gene>
    <name evidence="1" type="ORF">H8718_11545</name>
</gene>
<name>A0A926ELA0_9FIRM</name>
<dbReference type="InterPro" id="IPR032488">
    <property type="entry name" value="DUF5049"/>
</dbReference>
<protein>
    <submittedName>
        <fullName evidence="1">DUF5049 domain-containing protein</fullName>
    </submittedName>
</protein>
<comment type="caution">
    <text evidence="1">The sequence shown here is derived from an EMBL/GenBank/DDBJ whole genome shotgun (WGS) entry which is preliminary data.</text>
</comment>
<reference evidence="1" key="1">
    <citation type="submission" date="2020-08" db="EMBL/GenBank/DDBJ databases">
        <title>Genome public.</title>
        <authorList>
            <person name="Liu C."/>
            <person name="Sun Q."/>
        </authorList>
    </citation>
    <scope>NUCLEOTIDE SEQUENCE</scope>
    <source>
        <strain evidence="1">NSJ-12</strain>
    </source>
</reference>
<dbReference type="Proteomes" id="UP000655830">
    <property type="component" value="Unassembled WGS sequence"/>
</dbReference>
<evidence type="ECO:0000313" key="1">
    <source>
        <dbReference type="EMBL" id="MBC8580157.1"/>
    </source>
</evidence>
<sequence>MLSDKVVEQILLIRDTGQYNMFDIPNIQVEAYVRGYHELTIFLEDNLKEYTEFIMTGKR</sequence>
<evidence type="ECO:0000313" key="2">
    <source>
        <dbReference type="Proteomes" id="UP000655830"/>
    </source>
</evidence>
<dbReference type="AlphaFoldDB" id="A0A926ELA0"/>
<keyword evidence="2" id="KW-1185">Reference proteome</keyword>
<organism evidence="1 2">
    <name type="scientific">Zhenhengia yiwuensis</name>
    <dbReference type="NCBI Taxonomy" id="2763666"/>
    <lineage>
        <taxon>Bacteria</taxon>
        <taxon>Bacillati</taxon>
        <taxon>Bacillota</taxon>
        <taxon>Clostridia</taxon>
        <taxon>Lachnospirales</taxon>
        <taxon>Lachnospiraceae</taxon>
        <taxon>Zhenhengia</taxon>
    </lineage>
</organism>